<dbReference type="OrthoDB" id="7868372at2"/>
<evidence type="ECO:0000313" key="4">
    <source>
        <dbReference type="Proteomes" id="UP000006765"/>
    </source>
</evidence>
<evidence type="ECO:0000256" key="1">
    <source>
        <dbReference type="SAM" id="Coils"/>
    </source>
</evidence>
<gene>
    <name evidence="3" type="ORF">OCGS_2344</name>
</gene>
<organism evidence="3 4">
    <name type="scientific">Oceaniovalibus guishaninsula JLT2003</name>
    <dbReference type="NCBI Taxonomy" id="1231392"/>
    <lineage>
        <taxon>Bacteria</taxon>
        <taxon>Pseudomonadati</taxon>
        <taxon>Pseudomonadota</taxon>
        <taxon>Alphaproteobacteria</taxon>
        <taxon>Rhodobacterales</taxon>
        <taxon>Roseobacteraceae</taxon>
        <taxon>Oceaniovalibus</taxon>
    </lineage>
</organism>
<accession>K2HAF3</accession>
<dbReference type="Proteomes" id="UP000006765">
    <property type="component" value="Unassembled WGS sequence"/>
</dbReference>
<dbReference type="eggNOG" id="COG2825">
    <property type="taxonomic scope" value="Bacteria"/>
</dbReference>
<dbReference type="PATRIC" id="fig|1231392.3.peg.2357"/>
<keyword evidence="4" id="KW-1185">Reference proteome</keyword>
<proteinExistence type="predicted"/>
<reference evidence="3 4" key="1">
    <citation type="journal article" date="2012" name="J. Bacteriol.">
        <title>Draft Genome Sequence of Oceaniovalibus guishaninsula JLT2003T.</title>
        <authorList>
            <person name="Tang K."/>
            <person name="Liu K."/>
            <person name="Jiao N."/>
        </authorList>
    </citation>
    <scope>NUCLEOTIDE SEQUENCE [LARGE SCALE GENOMIC DNA]</scope>
    <source>
        <strain evidence="3 4">JLT2003</strain>
    </source>
</reference>
<feature type="coiled-coil region" evidence="1">
    <location>
        <begin position="66"/>
        <end position="93"/>
    </location>
</feature>
<dbReference type="EMBL" id="AMGO01000052">
    <property type="protein sequence ID" value="EKE43612.1"/>
    <property type="molecule type" value="Genomic_DNA"/>
</dbReference>
<dbReference type="Gene3D" id="3.30.910.20">
    <property type="entry name" value="Skp domain"/>
    <property type="match status" value="1"/>
</dbReference>
<evidence type="ECO:0008006" key="5">
    <source>
        <dbReference type="Google" id="ProtNLM"/>
    </source>
</evidence>
<dbReference type="AlphaFoldDB" id="K2HAF3"/>
<feature type="signal peptide" evidence="2">
    <location>
        <begin position="1"/>
        <end position="35"/>
    </location>
</feature>
<evidence type="ECO:0000256" key="2">
    <source>
        <dbReference type="SAM" id="SignalP"/>
    </source>
</evidence>
<dbReference type="Pfam" id="PF03938">
    <property type="entry name" value="OmpH"/>
    <property type="match status" value="1"/>
</dbReference>
<keyword evidence="2" id="KW-0732">Signal</keyword>
<sequence length="205" mass="21948">MTKPRSSTCRFRPLSDLPALAAAAFLTLAAPPVGAQQAAPLAAPSPILVVDQDRLFADSAFGRRAVAEIEARATELAAENRRIEADLVAEEQALTERRQAMDAAAFRTLAEDFDDRVQALRAEQDAKVRDVQRLRDTARQDFSARIGPILSDLVLERGAVILMDSRAVLRAVENVDITDAAIARIDSVLGEGAPPPDAPGAPDAD</sequence>
<dbReference type="GO" id="GO:0051082">
    <property type="term" value="F:unfolded protein binding"/>
    <property type="evidence" value="ECO:0007669"/>
    <property type="project" value="InterPro"/>
</dbReference>
<comment type="caution">
    <text evidence="3">The sequence shown here is derived from an EMBL/GenBank/DDBJ whole genome shotgun (WGS) entry which is preliminary data.</text>
</comment>
<dbReference type="RefSeq" id="WP_007427496.1">
    <property type="nucleotide sequence ID" value="NZ_AMGO01000052.1"/>
</dbReference>
<dbReference type="InterPro" id="IPR024930">
    <property type="entry name" value="Skp_dom_sf"/>
</dbReference>
<keyword evidence="1" id="KW-0175">Coiled coil</keyword>
<protein>
    <recommendedName>
        <fullName evidence="5">Outer membrane chaperone Skp</fullName>
    </recommendedName>
</protein>
<dbReference type="SMART" id="SM00935">
    <property type="entry name" value="OmpH"/>
    <property type="match status" value="1"/>
</dbReference>
<dbReference type="STRING" id="1231392.OCGS_2344"/>
<evidence type="ECO:0000313" key="3">
    <source>
        <dbReference type="EMBL" id="EKE43612.1"/>
    </source>
</evidence>
<dbReference type="InterPro" id="IPR005632">
    <property type="entry name" value="Chaperone_Skp"/>
</dbReference>
<dbReference type="SUPFAM" id="SSF111384">
    <property type="entry name" value="OmpH-like"/>
    <property type="match status" value="1"/>
</dbReference>
<feature type="chain" id="PRO_5003858529" description="Outer membrane chaperone Skp" evidence="2">
    <location>
        <begin position="36"/>
        <end position="205"/>
    </location>
</feature>
<name>K2HAF3_9RHOB</name>